<evidence type="ECO:0000313" key="2">
    <source>
        <dbReference type="EMBL" id="BBO81039.1"/>
    </source>
</evidence>
<accession>A0A5K7ZPV2</accession>
<dbReference type="KEGG" id="dov:DSCO28_17260"/>
<dbReference type="PROSITE" id="PS50994">
    <property type="entry name" value="INTEGRASE"/>
    <property type="match status" value="1"/>
</dbReference>
<protein>
    <recommendedName>
        <fullName evidence="1">Integrase catalytic domain-containing protein</fullName>
    </recommendedName>
</protein>
<dbReference type="KEGG" id="dov:DSCO28_16050"/>
<feature type="domain" description="Integrase catalytic" evidence="1">
    <location>
        <begin position="102"/>
        <end position="272"/>
    </location>
</feature>
<reference evidence="3 4" key="1">
    <citation type="submission" date="2019-11" db="EMBL/GenBank/DDBJ databases">
        <title>Comparative genomics of hydrocarbon-degrading Desulfosarcina strains.</title>
        <authorList>
            <person name="Watanabe M."/>
            <person name="Kojima H."/>
            <person name="Fukui M."/>
        </authorList>
    </citation>
    <scope>NUCLEOTIDE SEQUENCE [LARGE SCALE GENOMIC DNA]</scope>
    <source>
        <strain evidence="3 4">28bB2T</strain>
    </source>
</reference>
<evidence type="ECO:0000313" key="4">
    <source>
        <dbReference type="Proteomes" id="UP000425960"/>
    </source>
</evidence>
<dbReference type="AlphaFoldDB" id="A0A5K7ZPV2"/>
<organism evidence="3 4">
    <name type="scientific">Desulfosarcina ovata subsp. sediminis</name>
    <dbReference type="NCBI Taxonomy" id="885957"/>
    <lineage>
        <taxon>Bacteria</taxon>
        <taxon>Pseudomonadati</taxon>
        <taxon>Thermodesulfobacteriota</taxon>
        <taxon>Desulfobacteria</taxon>
        <taxon>Desulfobacterales</taxon>
        <taxon>Desulfosarcinaceae</taxon>
        <taxon>Desulfosarcina</taxon>
    </lineage>
</organism>
<dbReference type="Proteomes" id="UP000425960">
    <property type="component" value="Chromosome"/>
</dbReference>
<dbReference type="Gene3D" id="3.30.420.10">
    <property type="entry name" value="Ribonuclease H-like superfamily/Ribonuclease H"/>
    <property type="match status" value="1"/>
</dbReference>
<sequence length="486" mass="55494">MLVVPPNTLLNWNRGFDENLRPLIMPEKRGKTTKVTSDMVRRIVEHAKGYEDRQIRLKAFGAELRETGIDLSSKTIEEILIANDLFKARVRKRRPAFYQSLCQNIPNGLLSIDGSQMIVWLGDKHYPFNVELSVDVATFAHTAFSIDDSETADAVIKVLESHRQVWGLPVGVLGDCGSANDSGDVTDYLEKLDIKRVPAGPGNPKGNGTDEGAFSQMKKALSQGQIRIDISSQKALARSVLTALVSLYVDMRNRLPVHSRKMPPFQHMAASVTAVQRTAERERLDAHVAGRSHNETDQVRLDRLDWVIGHYRLALSPEALKNARRSIKAYELEAIRQTEDAFLKATCRKPSRKNIAYFFGILRNIQRKLDEDAKRDYCRQRYNHEVMLKLERQRQEESSPASINAILSMLSKAVIHKVRFIKELSIRKAREWTLELLKTFRYLGLLKNEVEMLIGQRTDLTSDQQTEMWELFCQFLNCHQQQGVLP</sequence>
<dbReference type="EMBL" id="AP021876">
    <property type="protein sequence ID" value="BBO81160.1"/>
    <property type="molecule type" value="Genomic_DNA"/>
</dbReference>
<evidence type="ECO:0000313" key="3">
    <source>
        <dbReference type="EMBL" id="BBO81160.1"/>
    </source>
</evidence>
<dbReference type="InterPro" id="IPR036397">
    <property type="entry name" value="RNaseH_sf"/>
</dbReference>
<dbReference type="InterPro" id="IPR001584">
    <property type="entry name" value="Integrase_cat-core"/>
</dbReference>
<dbReference type="EMBL" id="AP021876">
    <property type="protein sequence ID" value="BBO81039.1"/>
    <property type="molecule type" value="Genomic_DNA"/>
</dbReference>
<dbReference type="SUPFAM" id="SSF53098">
    <property type="entry name" value="Ribonuclease H-like"/>
    <property type="match status" value="1"/>
</dbReference>
<dbReference type="GO" id="GO:0003676">
    <property type="term" value="F:nucleic acid binding"/>
    <property type="evidence" value="ECO:0007669"/>
    <property type="project" value="InterPro"/>
</dbReference>
<evidence type="ECO:0000259" key="1">
    <source>
        <dbReference type="PROSITE" id="PS50994"/>
    </source>
</evidence>
<dbReference type="InterPro" id="IPR012337">
    <property type="entry name" value="RNaseH-like_sf"/>
</dbReference>
<gene>
    <name evidence="2" type="ORF">DSCO28_16050</name>
    <name evidence="3" type="ORF">DSCO28_17260</name>
</gene>
<name>A0A5K7ZPV2_9BACT</name>
<proteinExistence type="predicted"/>
<dbReference type="GO" id="GO:0015074">
    <property type="term" value="P:DNA integration"/>
    <property type="evidence" value="ECO:0007669"/>
    <property type="project" value="InterPro"/>
</dbReference>